<name>J3KXJ8_ORYBR</name>
<evidence type="ECO:0000313" key="1">
    <source>
        <dbReference type="EnsemblPlants" id="OB01G17040.1"/>
    </source>
</evidence>
<evidence type="ECO:0000313" key="2">
    <source>
        <dbReference type="Proteomes" id="UP000006038"/>
    </source>
</evidence>
<dbReference type="EnsemblPlants" id="OB01G17040.1">
    <property type="protein sequence ID" value="OB01G17040.1"/>
    <property type="gene ID" value="OB01G17040"/>
</dbReference>
<reference evidence="1" key="2">
    <citation type="submission" date="2013-04" db="UniProtKB">
        <authorList>
            <consortium name="EnsemblPlants"/>
        </authorList>
    </citation>
    <scope>IDENTIFICATION</scope>
</reference>
<reference evidence="1" key="1">
    <citation type="journal article" date="2013" name="Nat. Commun.">
        <title>Whole-genome sequencing of Oryza brachyantha reveals mechanisms underlying Oryza genome evolution.</title>
        <authorList>
            <person name="Chen J."/>
            <person name="Huang Q."/>
            <person name="Gao D."/>
            <person name="Wang J."/>
            <person name="Lang Y."/>
            <person name="Liu T."/>
            <person name="Li B."/>
            <person name="Bai Z."/>
            <person name="Luis Goicoechea J."/>
            <person name="Liang C."/>
            <person name="Chen C."/>
            <person name="Zhang W."/>
            <person name="Sun S."/>
            <person name="Liao Y."/>
            <person name="Zhang X."/>
            <person name="Yang L."/>
            <person name="Song C."/>
            <person name="Wang M."/>
            <person name="Shi J."/>
            <person name="Liu G."/>
            <person name="Liu J."/>
            <person name="Zhou H."/>
            <person name="Zhou W."/>
            <person name="Yu Q."/>
            <person name="An N."/>
            <person name="Chen Y."/>
            <person name="Cai Q."/>
            <person name="Wang B."/>
            <person name="Liu B."/>
            <person name="Min J."/>
            <person name="Huang Y."/>
            <person name="Wu H."/>
            <person name="Li Z."/>
            <person name="Zhang Y."/>
            <person name="Yin Y."/>
            <person name="Song W."/>
            <person name="Jiang J."/>
            <person name="Jackson S.A."/>
            <person name="Wing R.A."/>
            <person name="Wang J."/>
            <person name="Chen M."/>
        </authorList>
    </citation>
    <scope>NUCLEOTIDE SEQUENCE [LARGE SCALE GENOMIC DNA]</scope>
    <source>
        <strain evidence="1">cv. IRGC 101232</strain>
    </source>
</reference>
<dbReference type="OMA" id="TTSYAGH"/>
<protein>
    <submittedName>
        <fullName evidence="1">Uncharacterized protein</fullName>
    </submittedName>
</protein>
<proteinExistence type="predicted"/>
<dbReference type="HOGENOM" id="CLU_2447162_0_0_1"/>
<organism evidence="1">
    <name type="scientific">Oryza brachyantha</name>
    <name type="common">malo sina</name>
    <dbReference type="NCBI Taxonomy" id="4533"/>
    <lineage>
        <taxon>Eukaryota</taxon>
        <taxon>Viridiplantae</taxon>
        <taxon>Streptophyta</taxon>
        <taxon>Embryophyta</taxon>
        <taxon>Tracheophyta</taxon>
        <taxon>Spermatophyta</taxon>
        <taxon>Magnoliopsida</taxon>
        <taxon>Liliopsida</taxon>
        <taxon>Poales</taxon>
        <taxon>Poaceae</taxon>
        <taxon>BOP clade</taxon>
        <taxon>Oryzoideae</taxon>
        <taxon>Oryzeae</taxon>
        <taxon>Oryzinae</taxon>
        <taxon>Oryza</taxon>
    </lineage>
</organism>
<dbReference type="Gramene" id="OB01G17040.1">
    <property type="protein sequence ID" value="OB01G17040.1"/>
    <property type="gene ID" value="OB01G17040"/>
</dbReference>
<keyword evidence="2" id="KW-1185">Reference proteome</keyword>
<dbReference type="AlphaFoldDB" id="J3KXJ8"/>
<accession>J3KXJ8</accession>
<dbReference type="Proteomes" id="UP000006038">
    <property type="component" value="Chromosome 1"/>
</dbReference>
<sequence length="90" mass="9597">MSSMGAVDAHMASLYRRISNPLALSTTSYAGHSMRSHDGGTAAEATAAAASSSIRPLRRAMVAVRGCVRAAVRGWMGFWWTRVRAVGDRS</sequence>